<dbReference type="EMBL" id="BAABDI010000007">
    <property type="protein sequence ID" value="GAA3969517.1"/>
    <property type="molecule type" value="Genomic_DNA"/>
</dbReference>
<evidence type="ECO:0000259" key="5">
    <source>
        <dbReference type="SMART" id="SM00429"/>
    </source>
</evidence>
<organism evidence="6 7">
    <name type="scientific">Hymenobacter antarcticus</name>
    <dbReference type="NCBI Taxonomy" id="486270"/>
    <lineage>
        <taxon>Bacteria</taxon>
        <taxon>Pseudomonadati</taxon>
        <taxon>Bacteroidota</taxon>
        <taxon>Cytophagia</taxon>
        <taxon>Cytophagales</taxon>
        <taxon>Hymenobacteraceae</taxon>
        <taxon>Hymenobacter</taxon>
    </lineage>
</organism>
<dbReference type="Pfam" id="PF13205">
    <property type="entry name" value="Big_5"/>
    <property type="match status" value="1"/>
</dbReference>
<dbReference type="SUPFAM" id="SSF63829">
    <property type="entry name" value="Calcium-dependent phosphotriesterase"/>
    <property type="match status" value="1"/>
</dbReference>
<proteinExistence type="predicted"/>
<dbReference type="InterPro" id="IPR032812">
    <property type="entry name" value="SbsA_Ig"/>
</dbReference>
<feature type="domain" description="IPT/TIG" evidence="5">
    <location>
        <begin position="560"/>
        <end position="640"/>
    </location>
</feature>
<dbReference type="InterPro" id="IPR013517">
    <property type="entry name" value="FG-GAP"/>
</dbReference>
<dbReference type="CDD" id="cd00102">
    <property type="entry name" value="IPT"/>
    <property type="match status" value="3"/>
</dbReference>
<protein>
    <recommendedName>
        <fullName evidence="5">IPT/TIG domain-containing protein</fullName>
    </recommendedName>
</protein>
<feature type="signal peptide" evidence="4">
    <location>
        <begin position="1"/>
        <end position="30"/>
    </location>
</feature>
<evidence type="ECO:0000313" key="6">
    <source>
        <dbReference type="EMBL" id="GAA3969517.1"/>
    </source>
</evidence>
<accession>A0ABP7PQB5</accession>
<dbReference type="Pfam" id="PF13517">
    <property type="entry name" value="FG-GAP_3"/>
    <property type="match status" value="5"/>
</dbReference>
<dbReference type="Gene3D" id="2.130.10.130">
    <property type="entry name" value="Integrin alpha, N-terminal"/>
    <property type="match status" value="2"/>
</dbReference>
<keyword evidence="3" id="KW-0325">Glycoprotein</keyword>
<dbReference type="InterPro" id="IPR026444">
    <property type="entry name" value="Secre_tail"/>
</dbReference>
<feature type="domain" description="IPT/TIG" evidence="5">
    <location>
        <begin position="1114"/>
        <end position="1192"/>
    </location>
</feature>
<dbReference type="Proteomes" id="UP001501556">
    <property type="component" value="Unassembled WGS sequence"/>
</dbReference>
<evidence type="ECO:0000256" key="2">
    <source>
        <dbReference type="ARBA" id="ARBA00022737"/>
    </source>
</evidence>
<dbReference type="Pfam" id="PF01833">
    <property type="entry name" value="TIG"/>
    <property type="match status" value="4"/>
</dbReference>
<dbReference type="NCBIfam" id="TIGR04183">
    <property type="entry name" value="Por_Secre_tail"/>
    <property type="match status" value="1"/>
</dbReference>
<reference evidence="7" key="1">
    <citation type="journal article" date="2019" name="Int. J. Syst. Evol. Microbiol.">
        <title>The Global Catalogue of Microorganisms (GCM) 10K type strain sequencing project: providing services to taxonomists for standard genome sequencing and annotation.</title>
        <authorList>
            <consortium name="The Broad Institute Genomics Platform"/>
            <consortium name="The Broad Institute Genome Sequencing Center for Infectious Disease"/>
            <person name="Wu L."/>
            <person name="Ma J."/>
        </authorList>
    </citation>
    <scope>NUCLEOTIDE SEQUENCE [LARGE SCALE GENOMIC DNA]</scope>
    <source>
        <strain evidence="7">JCM 17217</strain>
    </source>
</reference>
<dbReference type="InterPro" id="IPR013783">
    <property type="entry name" value="Ig-like_fold"/>
</dbReference>
<keyword evidence="1 4" id="KW-0732">Signal</keyword>
<evidence type="ECO:0000313" key="7">
    <source>
        <dbReference type="Proteomes" id="UP001501556"/>
    </source>
</evidence>
<comment type="caution">
    <text evidence="6">The sequence shown here is derived from an EMBL/GenBank/DDBJ whole genome shotgun (WGS) entry which is preliminary data.</text>
</comment>
<dbReference type="PANTHER" id="PTHR46580">
    <property type="entry name" value="SENSOR KINASE-RELATED"/>
    <property type="match status" value="1"/>
</dbReference>
<dbReference type="InterPro" id="IPR013431">
    <property type="entry name" value="Delta_60_rpt"/>
</dbReference>
<name>A0ABP7PQB5_9BACT</name>
<evidence type="ECO:0000256" key="4">
    <source>
        <dbReference type="SAM" id="SignalP"/>
    </source>
</evidence>
<feature type="domain" description="IPT/TIG" evidence="5">
    <location>
        <begin position="479"/>
        <end position="557"/>
    </location>
</feature>
<evidence type="ECO:0000256" key="3">
    <source>
        <dbReference type="ARBA" id="ARBA00023180"/>
    </source>
</evidence>
<gene>
    <name evidence="6" type="ORF">GCM10022407_14310</name>
</gene>
<dbReference type="InterPro" id="IPR028994">
    <property type="entry name" value="Integrin_alpha_N"/>
</dbReference>
<dbReference type="InterPro" id="IPR014756">
    <property type="entry name" value="Ig_E-set"/>
</dbReference>
<keyword evidence="2" id="KW-0677">Repeat</keyword>
<dbReference type="SMART" id="SM00191">
    <property type="entry name" value="Int_alpha"/>
    <property type="match status" value="7"/>
</dbReference>
<sequence length="2292" mass="225976">MFPSLMARCRPWSGTLVLLLLLALPGLAPAQTITSFSPLSGPIGTSVTIVGTGFDAGASQNVVFFGATRATVTAASPTSLTVSVPLGATYQYPSVTNLTSARTAYAGQPFVVTLNGAVAFAAEVDFTTGVFPFSVSIGDVDGDGKPDLAVTNFNNNTVSVLRNTSTAGTASFAAKVDFATGANPRSVSIGDVDGDGKPDLAVVNQGDNTVSVLRNTGTVGTASFAAKVDFATGSQPVSVSIGDVDGDGKPDLAVANLSSATVSVLRNTGTVGTASFAAKVDFPTGTSPFSVSIGDVDGDGKPDLAVANLGSNTVSVLRNTGTAGTASFAAKVDFATGIQPFSMSIGDVDGDGKPDLAVANLGSNTVSVLRNTGTVGTASFAAKVDFATGIQPFSMSIGDVDGDGKPDLAVANLSSNTVSVLRNTGTAGTASFAAKVDFTTGSQPRSVSIGDVDGDGKPDLAVANSGSATVSVLRQVGTPPVITSLSPTSGPVGTSVTISGTNLSGATSVSFNGTAQTTIGSNTATSVVMAVPAGATTGNVTVTTPNGTSNGISFAVTVPPPIISSFSPSNGAAGTVVTLTGTNLTGLTGVRFGAGGLSTQVSLLSATSATAVVPLDAATGPIAATTPNGTGSSAGSFAYSYCTAAQAAITPAGPIALPSGGTQVLTATATTPGFNTGGAGFSTGGFDRPRTLAVQADGKVLVGGDSFTYNGSSTNGGLVRLSADGTRDLTFNSGNAGFGSSGIPSIATVLVQSDGKILVAGSFTTYNGTAVPRSLIRLNADGSRDATFNGSNAGFGATGGVEIESIVLQADGKILVAGAYPTSYNGSTVPAGLIRLNADGSRDASFNGSNAGFTGGNGIVRGLALQPDGKVVAVGEFTAYNGGAAGAIVRLNADGSRDATFNTGGNGFNTNAGAVVVQPDGKIVVGSNSTTYNGVAVPRCLIRLNADGSRDATFNGSNQGLDNTVLTLALQPDGKVLAGGFFSTFNFGAVPRLLARFNSDGSLDATFNGGNAGFGGSGVYRVALYPDGKVLAGGFFTTYNGAPTPGNIARLNANGSLNNTAAPLAGATFVFNPGNTSGNTRTVNTSGSYTATATDPASGCTYTSNTVVVTGSSAPTLTSLSPTSGPVSTSVTLTGTNFTGATAVSFNGTSAPGFVVNSPTSITVSVPTGATTGNVTVTTPGGTSNGVTFTVTSPLIIVSTSPTANARAASGPVSVTFDQAVTSASTAALKVFSAQRGGLRTGASGTTTASGSTVSFAPTFAFRPGETVQATVTTAATASAGGSLAAPRVYQFTAGAGAGPGTFSGGSNPAVGTGPESVVVADVDGDGDGDLLTVNYNSSTVSVRLNSGNGTFGGGSDPSVSSGPRTLAVGDVDGDGDIDLLTASLSGTVSVRLNNGSGTFAGGSQATVGSQPRSITLADVDGDGDLDLLTANEGDGTVSIGFNNGGGVFGGFQSVTVGSNASGVAVGDVDGDGDLDLLTANANASGTASIRFNNGSGSFGGGTQVAVGSNPRTIAVADVDGDGDLDLLTANESSSTVSIRLNNGSGAFGGGTDPSVGSGARSVAVGDVDGDGDPDLLTVNYSAGTVSVRLNNGSGSFAGGADLGVGSNPYLATVADLDGDGDLDLLAANQGSNTVSVRFNQNAALPDLVVSTGSTASPTAVAAGAYNSITVTGTGVAQLSGNTTVNTSVTVNGTLLTNCQSLTGAGSFTLVAGGTLGICDPAGIAASGATGAVQTNGSRAFSTDASYLYNGIAAQATGSGLPAQVRNLSTTNSNALTLSAPTSVTQVLTVGGAGNLVLNGRALTLLSSAAGTALAVNASTGVVSGTATVQRYIDPSLNAGAGYRHFSAPVSNTTVADLATAGFAPEVSQATVYNASTTPGTTTPFPTVFGYDQSRVTLTNSYTPFDRGFVVPAALTTPLVVGQGYAVNIPASQLVDFVGSLTNGDQMRTLSRVNGNPDAGWQLVGNPYPAPLDYSLVALADRANLDAAIYVYSSTGQYAGQYRSYANGVGGNPVIPLAQGFFARVSAGQTSGSLTFRNSQRLTTPNATAFQRTTADPRPLVQLDLRGATGPADAFYTYAQAGATPAFDNQFDAEKLANPSGLNLGSTATSGQHLAIDGRPAFDAATVLPLNVGVPAAGTYSLTAADLHNLPAGLDAYLIDAATGQTMNLRLQPGYSFTVTTAQAAATLVGRFSVQFRAGALATGTGLTAAAVTLYPNPAHETFTVQVPAVTGATVVRAELLNILGQVVRYQTAALSAAGALLSVDAVGLAQGVYLLRLQAGATLVTKRVVLQ</sequence>
<dbReference type="Pfam" id="PF01839">
    <property type="entry name" value="FG-GAP"/>
    <property type="match status" value="1"/>
</dbReference>
<dbReference type="InterPro" id="IPR002909">
    <property type="entry name" value="IPT_dom"/>
</dbReference>
<keyword evidence="7" id="KW-1185">Reference proteome</keyword>
<dbReference type="SUPFAM" id="SSF81296">
    <property type="entry name" value="E set domains"/>
    <property type="match status" value="4"/>
</dbReference>
<dbReference type="NCBIfam" id="TIGR02608">
    <property type="entry name" value="delta_60_rpt"/>
    <property type="match status" value="7"/>
</dbReference>
<dbReference type="Gene3D" id="2.30.30.100">
    <property type="match status" value="7"/>
</dbReference>
<evidence type="ECO:0000256" key="1">
    <source>
        <dbReference type="ARBA" id="ARBA00022729"/>
    </source>
</evidence>
<dbReference type="Gene3D" id="2.80.10.50">
    <property type="match status" value="3"/>
</dbReference>
<feature type="chain" id="PRO_5045313326" description="IPT/TIG domain-containing protein" evidence="4">
    <location>
        <begin position="31"/>
        <end position="2292"/>
    </location>
</feature>
<dbReference type="PANTHER" id="PTHR46580:SF2">
    <property type="entry name" value="MAM DOMAIN-CONTAINING PROTEIN"/>
    <property type="match status" value="1"/>
</dbReference>
<dbReference type="InterPro" id="IPR013519">
    <property type="entry name" value="Int_alpha_beta-p"/>
</dbReference>
<feature type="domain" description="IPT/TIG" evidence="5">
    <location>
        <begin position="30"/>
        <end position="113"/>
    </location>
</feature>
<dbReference type="Pfam" id="PF18962">
    <property type="entry name" value="Por_Secre_tail"/>
    <property type="match status" value="1"/>
</dbReference>
<dbReference type="SMART" id="SM00429">
    <property type="entry name" value="IPT"/>
    <property type="match status" value="4"/>
</dbReference>
<dbReference type="SUPFAM" id="SSF69318">
    <property type="entry name" value="Integrin alpha N-terminal domain"/>
    <property type="match status" value="2"/>
</dbReference>
<dbReference type="Gene3D" id="2.60.40.10">
    <property type="entry name" value="Immunoglobulins"/>
    <property type="match status" value="4"/>
</dbReference>
<dbReference type="Pfam" id="PF17164">
    <property type="entry name" value="DUF5122"/>
    <property type="match status" value="7"/>
</dbReference>